<accession>A0A4U8UMA6</accession>
<dbReference type="EMBL" id="AZBU02000001">
    <property type="protein sequence ID" value="TMS33315.1"/>
    <property type="molecule type" value="Genomic_DNA"/>
</dbReference>
<evidence type="ECO:0000313" key="2">
    <source>
        <dbReference type="Proteomes" id="UP000298663"/>
    </source>
</evidence>
<name>A0A4U8UMA6_STECR</name>
<sequence>MTATVRLVIETKSLFRGDQSAVGCKARKEARKPQRFRKKHLNTKRVIKWAKFHSGHVMIGSFKAVETI</sequence>
<organism evidence="1 2">
    <name type="scientific">Steinernema carpocapsae</name>
    <name type="common">Entomopathogenic nematode</name>
    <dbReference type="NCBI Taxonomy" id="34508"/>
    <lineage>
        <taxon>Eukaryota</taxon>
        <taxon>Metazoa</taxon>
        <taxon>Ecdysozoa</taxon>
        <taxon>Nematoda</taxon>
        <taxon>Chromadorea</taxon>
        <taxon>Rhabditida</taxon>
        <taxon>Tylenchina</taxon>
        <taxon>Panagrolaimomorpha</taxon>
        <taxon>Strongyloidoidea</taxon>
        <taxon>Steinernematidae</taxon>
        <taxon>Steinernema</taxon>
    </lineage>
</organism>
<gene>
    <name evidence="1" type="ORF">L596_001074</name>
</gene>
<reference evidence="1 2" key="2">
    <citation type="journal article" date="2019" name="G3 (Bethesda)">
        <title>Hybrid Assembly of the Genome of the Entomopathogenic Nematode Steinernema carpocapsae Identifies the X-Chromosome.</title>
        <authorList>
            <person name="Serra L."/>
            <person name="Macchietto M."/>
            <person name="Macias-Munoz A."/>
            <person name="McGill C.J."/>
            <person name="Rodriguez I.M."/>
            <person name="Rodriguez B."/>
            <person name="Murad R."/>
            <person name="Mortazavi A."/>
        </authorList>
    </citation>
    <scope>NUCLEOTIDE SEQUENCE [LARGE SCALE GENOMIC DNA]</scope>
    <source>
        <strain evidence="1 2">ALL</strain>
    </source>
</reference>
<proteinExistence type="predicted"/>
<dbReference type="AlphaFoldDB" id="A0A4U8UMA6"/>
<comment type="caution">
    <text evidence="1">The sequence shown here is derived from an EMBL/GenBank/DDBJ whole genome shotgun (WGS) entry which is preliminary data.</text>
</comment>
<protein>
    <submittedName>
        <fullName evidence="1">Uncharacterized protein</fullName>
    </submittedName>
</protein>
<evidence type="ECO:0000313" key="1">
    <source>
        <dbReference type="EMBL" id="TMS33315.1"/>
    </source>
</evidence>
<reference evidence="1 2" key="1">
    <citation type="journal article" date="2015" name="Genome Biol.">
        <title>Comparative genomics of Steinernema reveals deeply conserved gene regulatory networks.</title>
        <authorList>
            <person name="Dillman A.R."/>
            <person name="Macchietto M."/>
            <person name="Porter C.F."/>
            <person name="Rogers A."/>
            <person name="Williams B."/>
            <person name="Antoshechkin I."/>
            <person name="Lee M.M."/>
            <person name="Goodwin Z."/>
            <person name="Lu X."/>
            <person name="Lewis E.E."/>
            <person name="Goodrich-Blair H."/>
            <person name="Stock S.P."/>
            <person name="Adams B.J."/>
            <person name="Sternberg P.W."/>
            <person name="Mortazavi A."/>
        </authorList>
    </citation>
    <scope>NUCLEOTIDE SEQUENCE [LARGE SCALE GENOMIC DNA]</scope>
    <source>
        <strain evidence="1 2">ALL</strain>
    </source>
</reference>
<dbReference type="Proteomes" id="UP000298663">
    <property type="component" value="Chromosome X"/>
</dbReference>
<keyword evidence="2" id="KW-1185">Reference proteome</keyword>
<dbReference type="EMBL" id="CM016762">
    <property type="protein sequence ID" value="TMS33315.1"/>
    <property type="molecule type" value="Genomic_DNA"/>
</dbReference>